<organism evidence="1">
    <name type="scientific">Oryza barthii</name>
    <dbReference type="NCBI Taxonomy" id="65489"/>
    <lineage>
        <taxon>Eukaryota</taxon>
        <taxon>Viridiplantae</taxon>
        <taxon>Streptophyta</taxon>
        <taxon>Embryophyta</taxon>
        <taxon>Tracheophyta</taxon>
        <taxon>Spermatophyta</taxon>
        <taxon>Magnoliopsida</taxon>
        <taxon>Liliopsida</taxon>
        <taxon>Poales</taxon>
        <taxon>Poaceae</taxon>
        <taxon>BOP clade</taxon>
        <taxon>Oryzoideae</taxon>
        <taxon>Oryzeae</taxon>
        <taxon>Oryzinae</taxon>
        <taxon>Oryza</taxon>
    </lineage>
</organism>
<reference evidence="1" key="1">
    <citation type="journal article" date="2009" name="Rice">
        <title>De Novo Next Generation Sequencing of Plant Genomes.</title>
        <authorList>
            <person name="Rounsley S."/>
            <person name="Marri P.R."/>
            <person name="Yu Y."/>
            <person name="He R."/>
            <person name="Sisneros N."/>
            <person name="Goicoechea J.L."/>
            <person name="Lee S.J."/>
            <person name="Angelova A."/>
            <person name="Kudrna D."/>
            <person name="Luo M."/>
            <person name="Affourtit J."/>
            <person name="Desany B."/>
            <person name="Knight J."/>
            <person name="Niazi F."/>
            <person name="Egholm M."/>
            <person name="Wing R.A."/>
        </authorList>
    </citation>
    <scope>NUCLEOTIDE SEQUENCE [LARGE SCALE GENOMIC DNA]</scope>
    <source>
        <strain evidence="1">cv. IRGC 105608</strain>
    </source>
</reference>
<dbReference type="HOGENOM" id="CLU_3385539_0_0_1"/>
<dbReference type="PaxDb" id="65489-OBART07G14220.1"/>
<keyword evidence="2" id="KW-1185">Reference proteome</keyword>
<dbReference type="Gramene" id="OBART07G14220.1">
    <property type="protein sequence ID" value="OBART07G14220.1"/>
    <property type="gene ID" value="OBART07G14220"/>
</dbReference>
<dbReference type="AlphaFoldDB" id="A0A0D3GQY2"/>
<sequence>MCVLEMLLVSGSAAIDFPFLSWTYSSLFMHNRH</sequence>
<name>A0A0D3GQY2_9ORYZ</name>
<dbReference type="EnsemblPlants" id="OBART07G14220.1">
    <property type="protein sequence ID" value="OBART07G14220.1"/>
    <property type="gene ID" value="OBART07G14220"/>
</dbReference>
<evidence type="ECO:0000313" key="2">
    <source>
        <dbReference type="Proteomes" id="UP000026960"/>
    </source>
</evidence>
<protein>
    <submittedName>
        <fullName evidence="1">Uncharacterized protein</fullName>
    </submittedName>
</protein>
<evidence type="ECO:0000313" key="1">
    <source>
        <dbReference type="EnsemblPlants" id="OBART07G14220.1"/>
    </source>
</evidence>
<proteinExistence type="predicted"/>
<reference evidence="1" key="2">
    <citation type="submission" date="2015-03" db="UniProtKB">
        <authorList>
            <consortium name="EnsemblPlants"/>
        </authorList>
    </citation>
    <scope>IDENTIFICATION</scope>
</reference>
<dbReference type="Proteomes" id="UP000026960">
    <property type="component" value="Chromosome 7"/>
</dbReference>
<accession>A0A0D3GQY2</accession>